<dbReference type="InterPro" id="IPR029063">
    <property type="entry name" value="SAM-dependent_MTases_sf"/>
</dbReference>
<dbReference type="SUPFAM" id="SSF53335">
    <property type="entry name" value="S-adenosyl-L-methionine-dependent methyltransferases"/>
    <property type="match status" value="1"/>
</dbReference>
<evidence type="ECO:0000313" key="2">
    <source>
        <dbReference type="EMBL" id="MBU2693002.1"/>
    </source>
</evidence>
<accession>A0A948S0G1</accession>
<dbReference type="Gene3D" id="3.40.50.150">
    <property type="entry name" value="Vaccinia Virus protein VP39"/>
    <property type="match status" value="1"/>
</dbReference>
<dbReference type="AlphaFoldDB" id="A0A948S0G1"/>
<organism evidence="2 3">
    <name type="scientific">Eiseniibacteriota bacterium</name>
    <dbReference type="NCBI Taxonomy" id="2212470"/>
    <lineage>
        <taxon>Bacteria</taxon>
        <taxon>Candidatus Eiseniibacteriota</taxon>
    </lineage>
</organism>
<dbReference type="Proteomes" id="UP000777784">
    <property type="component" value="Unassembled WGS sequence"/>
</dbReference>
<dbReference type="GO" id="GO:0032259">
    <property type="term" value="P:methylation"/>
    <property type="evidence" value="ECO:0007669"/>
    <property type="project" value="UniProtKB-KW"/>
</dbReference>
<sequence length="260" mass="29746">MSHSDQEFFENPETWDTFTLTPAVKGKIQQFRVMIPCGVSRILDLGCGNGVVTNILAHDYKMTGIDFSRSGLGFVQVPKICASSADLPLRSGGFDLLLCSELLEHLEDDDLYKTVKEILRLDLEYILVSVPNNENIHLNELKCPVCSTIFNASHHHRAFSRKSLAVLFEGYRIRGSRVGGMFVRNYPLPLLKIKRRWGRRWFQVPKGRTVMCPRCRSTEFPRSSYSPISFFCDGVNKLISRRRPYWLTLLLERESATPEA</sequence>
<dbReference type="InterPro" id="IPR013216">
    <property type="entry name" value="Methyltransf_11"/>
</dbReference>
<keyword evidence="2" id="KW-0808">Transferase</keyword>
<evidence type="ECO:0000313" key="3">
    <source>
        <dbReference type="Proteomes" id="UP000777784"/>
    </source>
</evidence>
<proteinExistence type="predicted"/>
<dbReference type="GO" id="GO:0008757">
    <property type="term" value="F:S-adenosylmethionine-dependent methyltransferase activity"/>
    <property type="evidence" value="ECO:0007669"/>
    <property type="project" value="InterPro"/>
</dbReference>
<name>A0A948S0G1_UNCEI</name>
<feature type="domain" description="Methyltransferase type 11" evidence="1">
    <location>
        <begin position="43"/>
        <end position="121"/>
    </location>
</feature>
<protein>
    <submittedName>
        <fullName evidence="2">Class I SAM-dependent methyltransferase</fullName>
    </submittedName>
</protein>
<reference evidence="2" key="1">
    <citation type="submission" date="2021-05" db="EMBL/GenBank/DDBJ databases">
        <title>Energy efficiency and biological interactions define the core microbiome of deep oligotrophic groundwater.</title>
        <authorList>
            <person name="Mehrshad M."/>
            <person name="Lopez-Fernandez M."/>
            <person name="Bell E."/>
            <person name="Bernier-Latmani R."/>
            <person name="Bertilsson S."/>
            <person name="Dopson M."/>
        </authorList>
    </citation>
    <scope>NUCLEOTIDE SEQUENCE</scope>
    <source>
        <strain evidence="2">Modern_marine.mb.64</strain>
    </source>
</reference>
<dbReference type="Pfam" id="PF08241">
    <property type="entry name" value="Methyltransf_11"/>
    <property type="match status" value="1"/>
</dbReference>
<evidence type="ECO:0000259" key="1">
    <source>
        <dbReference type="Pfam" id="PF08241"/>
    </source>
</evidence>
<dbReference type="CDD" id="cd02440">
    <property type="entry name" value="AdoMet_MTases"/>
    <property type="match status" value="1"/>
</dbReference>
<keyword evidence="2" id="KW-0489">Methyltransferase</keyword>
<comment type="caution">
    <text evidence="2">The sequence shown here is derived from an EMBL/GenBank/DDBJ whole genome shotgun (WGS) entry which is preliminary data.</text>
</comment>
<gene>
    <name evidence="2" type="ORF">KJ970_18960</name>
</gene>
<dbReference type="EMBL" id="JAHJDP010000107">
    <property type="protein sequence ID" value="MBU2693002.1"/>
    <property type="molecule type" value="Genomic_DNA"/>
</dbReference>